<sequence length="146" mass="16181">MATETIDHTTLHRLVEAGAVRAAHVVGTPGGWALTVKFGLNERPLAAQRSRQVRLFKKLETLVSYLKDVGIAQFDVDASNYSPGSQNRNTRPDRSAALKRAHEAVAYDAWFREQVQASIDDPRPAVSDEEARQRFAARKNALRKGA</sequence>
<dbReference type="Proteomes" id="UP000464389">
    <property type="component" value="Plasmid unnamed2"/>
</dbReference>
<dbReference type="Pfam" id="PF21217">
    <property type="entry name" value="PaaA2"/>
    <property type="match status" value="1"/>
</dbReference>
<name>A0A6P1VA16_9ENTR</name>
<geneLocation type="plasmid" evidence="3">
    <name>unnamed3</name>
</geneLocation>
<dbReference type="EMBL" id="CP048110">
    <property type="protein sequence ID" value="QHS50003.1"/>
    <property type="molecule type" value="Genomic_DNA"/>
</dbReference>
<dbReference type="InterPro" id="IPR048851">
    <property type="entry name" value="PaaA2_dom"/>
</dbReference>
<reference evidence="3 4" key="1">
    <citation type="submission" date="2020-01" db="EMBL/GenBank/DDBJ databases">
        <title>Bactrocera dorsalis gut bacteria genome.</title>
        <authorList>
            <person name="Zhang H."/>
            <person name="Cai Z."/>
        </authorList>
    </citation>
    <scope>NUCLEOTIDE SEQUENCE [LARGE SCALE GENOMIC DNA]</scope>
    <source>
        <strain evidence="3 4">BD177</strain>
        <plasmid evidence="2 4">unnamed2</plasmid>
        <plasmid evidence="3 4">unnamed3</plasmid>
    </source>
</reference>
<evidence type="ECO:0000313" key="2">
    <source>
        <dbReference type="EMBL" id="QHS50003.1"/>
    </source>
</evidence>
<dbReference type="Gene3D" id="6.20.450.20">
    <property type="match status" value="1"/>
</dbReference>
<dbReference type="AlphaFoldDB" id="A0A6P1VA16"/>
<dbReference type="EMBL" id="CP048111">
    <property type="protein sequence ID" value="QHS50156.1"/>
    <property type="molecule type" value="Genomic_DNA"/>
</dbReference>
<accession>A0A6P1VA16</accession>
<feature type="domain" description="Stability determinant" evidence="1">
    <location>
        <begin position="106"/>
        <end position="127"/>
    </location>
</feature>
<dbReference type="Proteomes" id="UP000464389">
    <property type="component" value="Plasmid unnamed3"/>
</dbReference>
<geneLocation type="plasmid" evidence="2">
    <name>unnamed2</name>
</geneLocation>
<protein>
    <recommendedName>
        <fullName evidence="1">Stability determinant domain-containing protein</fullName>
    </recommendedName>
</protein>
<dbReference type="RefSeq" id="WP_162122779.1">
    <property type="nucleotide sequence ID" value="NZ_CP048110.1"/>
</dbReference>
<organism evidence="3 4">
    <name type="scientific">Klebsiella michiganensis</name>
    <dbReference type="NCBI Taxonomy" id="1134687"/>
    <lineage>
        <taxon>Bacteria</taxon>
        <taxon>Pseudomonadati</taxon>
        <taxon>Pseudomonadota</taxon>
        <taxon>Gammaproteobacteria</taxon>
        <taxon>Enterobacterales</taxon>
        <taxon>Enterobacteriaceae</taxon>
        <taxon>Klebsiella/Raoultella group</taxon>
        <taxon>Klebsiella</taxon>
    </lineage>
</organism>
<keyword evidence="3" id="KW-0614">Plasmid</keyword>
<evidence type="ECO:0000313" key="3">
    <source>
        <dbReference type="EMBL" id="QHS50156.1"/>
    </source>
</evidence>
<evidence type="ECO:0000313" key="4">
    <source>
        <dbReference type="Proteomes" id="UP000464389"/>
    </source>
</evidence>
<gene>
    <name evidence="2" type="ORF">GW952_30765</name>
    <name evidence="3" type="ORF">GW952_31565</name>
</gene>
<proteinExistence type="predicted"/>
<evidence type="ECO:0000259" key="1">
    <source>
        <dbReference type="Pfam" id="PF21217"/>
    </source>
</evidence>